<dbReference type="AlphaFoldDB" id="A0A345E4N3"/>
<dbReference type="SUPFAM" id="SSF49503">
    <property type="entry name" value="Cupredoxins"/>
    <property type="match status" value="1"/>
</dbReference>
<evidence type="ECO:0000256" key="4">
    <source>
        <dbReference type="ARBA" id="ARBA00023008"/>
    </source>
</evidence>
<keyword evidence="2" id="KW-0479">Metal-binding</keyword>
<dbReference type="GO" id="GO:0005507">
    <property type="term" value="F:copper ion binding"/>
    <property type="evidence" value="ECO:0007669"/>
    <property type="project" value="InterPro"/>
</dbReference>
<reference evidence="7 8" key="1">
    <citation type="submission" date="2018-07" db="EMBL/GenBank/DDBJ databases">
        <title>Genome sequences of Haloplanus sp. CBA1113.</title>
        <authorList>
            <person name="Kim Y.B."/>
            <person name="Roh S.W."/>
        </authorList>
    </citation>
    <scope>NUCLEOTIDE SEQUENCE [LARGE SCALE GENOMIC DNA]</scope>
    <source>
        <strain evidence="7 8">CBA1113</strain>
    </source>
</reference>
<dbReference type="InterPro" id="IPR028871">
    <property type="entry name" value="BlueCu_1_BS"/>
</dbReference>
<keyword evidence="4" id="KW-0186">Copper</keyword>
<dbReference type="InterPro" id="IPR006311">
    <property type="entry name" value="TAT_signal"/>
</dbReference>
<dbReference type="EMBL" id="CP031150">
    <property type="protein sequence ID" value="AXG07155.1"/>
    <property type="molecule type" value="Genomic_DNA"/>
</dbReference>
<proteinExistence type="predicted"/>
<organism evidence="7 8">
    <name type="scientific">Haloplanus rubicundus</name>
    <dbReference type="NCBI Taxonomy" id="1547898"/>
    <lineage>
        <taxon>Archaea</taxon>
        <taxon>Methanobacteriati</taxon>
        <taxon>Methanobacteriota</taxon>
        <taxon>Stenosarchaea group</taxon>
        <taxon>Halobacteria</taxon>
        <taxon>Halobacteriales</taxon>
        <taxon>Haloferacaceae</taxon>
        <taxon>Haloplanus</taxon>
    </lineage>
</organism>
<keyword evidence="3" id="KW-0249">Electron transport</keyword>
<dbReference type="PROSITE" id="PS00196">
    <property type="entry name" value="COPPER_BLUE"/>
    <property type="match status" value="1"/>
</dbReference>
<dbReference type="GO" id="GO:0009055">
    <property type="term" value="F:electron transfer activity"/>
    <property type="evidence" value="ECO:0007669"/>
    <property type="project" value="InterPro"/>
</dbReference>
<dbReference type="KEGG" id="haj:DU500_12380"/>
<feature type="region of interest" description="Disordered" evidence="5">
    <location>
        <begin position="31"/>
        <end position="75"/>
    </location>
</feature>
<evidence type="ECO:0000256" key="5">
    <source>
        <dbReference type="SAM" id="MobiDB-lite"/>
    </source>
</evidence>
<dbReference type="Gene3D" id="2.60.40.420">
    <property type="entry name" value="Cupredoxins - blue copper proteins"/>
    <property type="match status" value="1"/>
</dbReference>
<keyword evidence="1" id="KW-0813">Transport</keyword>
<evidence type="ECO:0000259" key="6">
    <source>
        <dbReference type="Pfam" id="PF00127"/>
    </source>
</evidence>
<evidence type="ECO:0000313" key="8">
    <source>
        <dbReference type="Proteomes" id="UP000253273"/>
    </source>
</evidence>
<evidence type="ECO:0000313" key="7">
    <source>
        <dbReference type="EMBL" id="AXG07155.1"/>
    </source>
</evidence>
<dbReference type="Pfam" id="PF00127">
    <property type="entry name" value="Copper-bind"/>
    <property type="match status" value="1"/>
</dbReference>
<dbReference type="Proteomes" id="UP000253273">
    <property type="component" value="Chromosome"/>
</dbReference>
<accession>A0A345E4N3</accession>
<sequence>MSHLRLTRRRLLEGTAGLAVVGLAGCTGAPIGSGQQTAGDNHTEDGESGGDDQPGHGQEEHGHDTVNESKASREVAVNTGRTGGSTEYHFAPHVTWVEVGGTVTWRLESGTHTATAYHPDNDQPRLVPEGTDAWNSGTMSEEGETFEHTFETEGVYHYLCTPHEQFGMIATVIVGDPNLEDQRALQTMPENKPEEVHGKLEELNTMVREMMGKGHHEEETHTEEGVHTDDGHGHEEETHTEA</sequence>
<feature type="compositionally biased region" description="Basic and acidic residues" evidence="5">
    <location>
        <begin position="53"/>
        <end position="73"/>
    </location>
</feature>
<dbReference type="PROSITE" id="PS51257">
    <property type="entry name" value="PROKAR_LIPOPROTEIN"/>
    <property type="match status" value="1"/>
</dbReference>
<evidence type="ECO:0000256" key="2">
    <source>
        <dbReference type="ARBA" id="ARBA00022723"/>
    </source>
</evidence>
<dbReference type="OrthoDB" id="186995at2157"/>
<feature type="domain" description="Blue (type 1) copper" evidence="6">
    <location>
        <begin position="83"/>
        <end position="174"/>
    </location>
</feature>
<keyword evidence="8" id="KW-1185">Reference proteome</keyword>
<evidence type="ECO:0000256" key="1">
    <source>
        <dbReference type="ARBA" id="ARBA00022448"/>
    </source>
</evidence>
<evidence type="ECO:0000256" key="3">
    <source>
        <dbReference type="ARBA" id="ARBA00022982"/>
    </source>
</evidence>
<feature type="region of interest" description="Disordered" evidence="5">
    <location>
        <begin position="213"/>
        <end position="242"/>
    </location>
</feature>
<dbReference type="PROSITE" id="PS51318">
    <property type="entry name" value="TAT"/>
    <property type="match status" value="1"/>
</dbReference>
<dbReference type="InterPro" id="IPR000923">
    <property type="entry name" value="BlueCu_1"/>
</dbReference>
<dbReference type="InterPro" id="IPR008972">
    <property type="entry name" value="Cupredoxin"/>
</dbReference>
<gene>
    <name evidence="7" type="ORF">DU500_12380</name>
</gene>
<protein>
    <recommendedName>
        <fullName evidence="6">Blue (type 1) copper domain-containing protein</fullName>
    </recommendedName>
</protein>
<name>A0A345E4N3_9EURY</name>